<dbReference type="EMBL" id="CP028103">
    <property type="protein sequence ID" value="AVQ30630.1"/>
    <property type="molecule type" value="Genomic_DNA"/>
</dbReference>
<dbReference type="SUPFAM" id="SSF52540">
    <property type="entry name" value="P-loop containing nucleoside triphosphate hydrolases"/>
    <property type="match status" value="1"/>
</dbReference>
<evidence type="ECO:0000313" key="8">
    <source>
        <dbReference type="Proteomes" id="UP000241238"/>
    </source>
</evidence>
<dbReference type="PROSITE" id="PS00688">
    <property type="entry name" value="SIGMA54_INTERACT_3"/>
    <property type="match status" value="1"/>
</dbReference>
<dbReference type="SUPFAM" id="SSF46689">
    <property type="entry name" value="Homeodomain-like"/>
    <property type="match status" value="1"/>
</dbReference>
<keyword evidence="4" id="KW-0238">DNA-binding</keyword>
<evidence type="ECO:0000256" key="5">
    <source>
        <dbReference type="ARBA" id="ARBA00023163"/>
    </source>
</evidence>
<evidence type="ECO:0000256" key="4">
    <source>
        <dbReference type="ARBA" id="ARBA00023125"/>
    </source>
</evidence>
<evidence type="ECO:0000259" key="6">
    <source>
        <dbReference type="PROSITE" id="PS50045"/>
    </source>
</evidence>
<dbReference type="SUPFAM" id="SSF55785">
    <property type="entry name" value="PYP-like sensor domain (PAS domain)"/>
    <property type="match status" value="1"/>
</dbReference>
<dbReference type="SMART" id="SM00382">
    <property type="entry name" value="AAA"/>
    <property type="match status" value="1"/>
</dbReference>
<dbReference type="InterPro" id="IPR003593">
    <property type="entry name" value="AAA+_ATPase"/>
</dbReference>
<accession>A0ABN5JF71</accession>
<dbReference type="Pfam" id="PF00158">
    <property type="entry name" value="Sigma54_activat"/>
    <property type="match status" value="1"/>
</dbReference>
<dbReference type="InterPro" id="IPR058031">
    <property type="entry name" value="AAA_lid_NorR"/>
</dbReference>
<keyword evidence="8" id="KW-1185">Reference proteome</keyword>
<evidence type="ECO:0000313" key="7">
    <source>
        <dbReference type="EMBL" id="AVQ30630.1"/>
    </source>
</evidence>
<dbReference type="InterPro" id="IPR009057">
    <property type="entry name" value="Homeodomain-like_sf"/>
</dbReference>
<evidence type="ECO:0000256" key="3">
    <source>
        <dbReference type="ARBA" id="ARBA00023015"/>
    </source>
</evidence>
<sequence>MLESYIELIKMIDNSFDGVMVVDENLIIRYCKYFSASGLGSVDVKTAIGKTPFDIFANITKETSTFYRAVKYGETFLNNTQVILYSNGKKEPIIDSTIPIIINGKIIGAVNTVRFVSNFKKNNFTNHSNIIAPCFNDLYTIDDIIGTSEEILSLKNKISKVSKTDSNVFIYGETGTGKEMVAQSIHSNSDRKNKIFISQNCAAIPDNLLESILFGTTKGSYTDAINRPGIFEMAHGGTIFLDEINSMNLNMQAKLLRIIEDKKITRIGGIETKEVDVRIIAAINEIPEISMTEKRIRPDLFYRLSSVQIKTPSLAERNEDIEELAQFFIEFYNKKMNKDIKNISKDVLKIFYGYTWPGNVRELKNVIETAFNFSISKTIELSDIPEYIKNYKKENNHFKCSISNNEYPYKDISLSIALENFEKDYILKASKNTLSFSELADALKISKQLLNHKIKKYDLRKYINY</sequence>
<protein>
    <submittedName>
        <fullName evidence="7">Fis family transcriptional regulator</fullName>
    </submittedName>
</protein>
<dbReference type="PROSITE" id="PS00676">
    <property type="entry name" value="SIGMA54_INTERACT_2"/>
    <property type="match status" value="1"/>
</dbReference>
<dbReference type="InterPro" id="IPR013656">
    <property type="entry name" value="PAS_4"/>
</dbReference>
<dbReference type="RefSeq" id="WP_005950257.1">
    <property type="nucleotide sequence ID" value="NZ_CP028103.1"/>
</dbReference>
<name>A0ABN5JF71_FUSVA</name>
<gene>
    <name evidence="7" type="ORF">C4N18_05130</name>
</gene>
<dbReference type="GeneID" id="77467368"/>
<dbReference type="PROSITE" id="PS00675">
    <property type="entry name" value="SIGMA54_INTERACT_1"/>
    <property type="match status" value="1"/>
</dbReference>
<keyword evidence="5" id="KW-0804">Transcription</keyword>
<dbReference type="Gene3D" id="3.30.450.20">
    <property type="entry name" value="PAS domain"/>
    <property type="match status" value="1"/>
</dbReference>
<dbReference type="CDD" id="cd00009">
    <property type="entry name" value="AAA"/>
    <property type="match status" value="1"/>
</dbReference>
<dbReference type="Pfam" id="PF25601">
    <property type="entry name" value="AAA_lid_14"/>
    <property type="match status" value="1"/>
</dbReference>
<dbReference type="PROSITE" id="PS50045">
    <property type="entry name" value="SIGMA54_INTERACT_4"/>
    <property type="match status" value="1"/>
</dbReference>
<dbReference type="PANTHER" id="PTHR32071">
    <property type="entry name" value="TRANSCRIPTIONAL REGULATORY PROTEIN"/>
    <property type="match status" value="1"/>
</dbReference>
<dbReference type="InterPro" id="IPR002078">
    <property type="entry name" value="Sigma_54_int"/>
</dbReference>
<dbReference type="Proteomes" id="UP000241238">
    <property type="component" value="Chromosome"/>
</dbReference>
<dbReference type="InterPro" id="IPR027417">
    <property type="entry name" value="P-loop_NTPase"/>
</dbReference>
<dbReference type="Gene3D" id="1.10.10.60">
    <property type="entry name" value="Homeodomain-like"/>
    <property type="match status" value="1"/>
</dbReference>
<organism evidence="7 8">
    <name type="scientific">Fusobacterium varium ATCC 27725</name>
    <dbReference type="NCBI Taxonomy" id="469618"/>
    <lineage>
        <taxon>Bacteria</taxon>
        <taxon>Fusobacteriati</taxon>
        <taxon>Fusobacteriota</taxon>
        <taxon>Fusobacteriia</taxon>
        <taxon>Fusobacteriales</taxon>
        <taxon>Fusobacteriaceae</taxon>
        <taxon>Fusobacterium</taxon>
    </lineage>
</organism>
<keyword evidence="3" id="KW-0805">Transcription regulation</keyword>
<proteinExistence type="predicted"/>
<keyword evidence="1" id="KW-0547">Nucleotide-binding</keyword>
<dbReference type="InterPro" id="IPR025943">
    <property type="entry name" value="Sigma_54_int_dom_ATP-bd_2"/>
</dbReference>
<dbReference type="PANTHER" id="PTHR32071:SF74">
    <property type="entry name" value="TRANSCRIPTIONAL ACTIVATOR ROCR"/>
    <property type="match status" value="1"/>
</dbReference>
<reference evidence="8" key="1">
    <citation type="journal article" date="2018" name="MSphere">
        <title>Fusobacterium Genomics Using MinION and Illumina Sequencing Enables Genome Completion and Correction.</title>
        <authorList>
            <person name="Todd S.M."/>
            <person name="Settlage R.E."/>
            <person name="Lahmers K.K."/>
            <person name="Slade D.J."/>
        </authorList>
    </citation>
    <scope>NUCLEOTIDE SEQUENCE [LARGE SCALE GENOMIC DNA]</scope>
    <source>
        <strain evidence="8">ATCC 27725</strain>
    </source>
</reference>
<dbReference type="InterPro" id="IPR035965">
    <property type="entry name" value="PAS-like_dom_sf"/>
</dbReference>
<dbReference type="Gene3D" id="3.40.50.300">
    <property type="entry name" value="P-loop containing nucleotide triphosphate hydrolases"/>
    <property type="match status" value="1"/>
</dbReference>
<dbReference type="InterPro" id="IPR025662">
    <property type="entry name" value="Sigma_54_int_dom_ATP-bd_1"/>
</dbReference>
<dbReference type="Gene3D" id="1.10.8.60">
    <property type="match status" value="1"/>
</dbReference>
<evidence type="ECO:0000256" key="1">
    <source>
        <dbReference type="ARBA" id="ARBA00022741"/>
    </source>
</evidence>
<evidence type="ECO:0000256" key="2">
    <source>
        <dbReference type="ARBA" id="ARBA00022840"/>
    </source>
</evidence>
<dbReference type="InterPro" id="IPR025944">
    <property type="entry name" value="Sigma_54_int_dom_CS"/>
</dbReference>
<dbReference type="Pfam" id="PF08448">
    <property type="entry name" value="PAS_4"/>
    <property type="match status" value="1"/>
</dbReference>
<keyword evidence="2" id="KW-0067">ATP-binding</keyword>
<feature type="domain" description="Sigma-54 factor interaction" evidence="6">
    <location>
        <begin position="144"/>
        <end position="372"/>
    </location>
</feature>